<dbReference type="SUPFAM" id="SSF53448">
    <property type="entry name" value="Nucleotide-diphospho-sugar transferases"/>
    <property type="match status" value="1"/>
</dbReference>
<dbReference type="InterPro" id="IPR005835">
    <property type="entry name" value="NTP_transferase_dom"/>
</dbReference>
<keyword evidence="3" id="KW-0808">Transferase</keyword>
<feature type="compositionally biased region" description="Low complexity" evidence="1">
    <location>
        <begin position="11"/>
        <end position="20"/>
    </location>
</feature>
<dbReference type="AlphaFoldDB" id="Q2S2Y2"/>
<gene>
    <name evidence="3" type="ordered locus">SRU_1325</name>
</gene>
<accession>Q2S2Y2</accession>
<dbReference type="PANTHER" id="PTHR42883:SF2">
    <property type="entry name" value="THYMIDYLYLTRANSFERASE"/>
    <property type="match status" value="1"/>
</dbReference>
<organism evidence="3 4">
    <name type="scientific">Salinibacter ruber (strain DSM 13855 / M31)</name>
    <dbReference type="NCBI Taxonomy" id="309807"/>
    <lineage>
        <taxon>Bacteria</taxon>
        <taxon>Pseudomonadati</taxon>
        <taxon>Rhodothermota</taxon>
        <taxon>Rhodothermia</taxon>
        <taxon>Rhodothermales</taxon>
        <taxon>Salinibacteraceae</taxon>
        <taxon>Salinibacter</taxon>
    </lineage>
</organism>
<feature type="compositionally biased region" description="Pro residues" evidence="1">
    <location>
        <begin position="1"/>
        <end position="10"/>
    </location>
</feature>
<name>Q2S2Y2_SALRD</name>
<feature type="region of interest" description="Disordered" evidence="1">
    <location>
        <begin position="274"/>
        <end position="293"/>
    </location>
</feature>
<evidence type="ECO:0000259" key="2">
    <source>
        <dbReference type="Pfam" id="PF00483"/>
    </source>
</evidence>
<sequence length="293" mass="31112">MSQSPSPPDSPSASPDSPSASPMHAFLLCAGFGTRMRPVTAETPKSLVTVAGRPLLDHLLDELTAWSALTEIHVAVNHEDAPAFREWAAGHRADLETQGIGLHLHDDGVEAPDDQLGCVGDLRFLLDAVGLPADGALVSGGDSLYRFPLAPLLNAYDGTTNRVLALHEPDPERRAQSSVLQLDGPTVTAVHDDPTGTASTRICPSWLLLSAEGLGAIVPYLDDGGPPDTLGAFLDRLARTHSVQAHRLPQTGHLRLHCNTPDDLEHARKLLRKGPRHVLGPAPVRASLPEPAS</sequence>
<dbReference type="OrthoDB" id="9813880at2"/>
<dbReference type="PANTHER" id="PTHR42883">
    <property type="entry name" value="GLUCOSE-1-PHOSPHATE THYMIDYLTRANSFERASE"/>
    <property type="match status" value="1"/>
</dbReference>
<dbReference type="eggNOG" id="COG1208">
    <property type="taxonomic scope" value="Bacteria"/>
</dbReference>
<feature type="domain" description="Nucleotidyl transferase" evidence="2">
    <location>
        <begin position="26"/>
        <end position="166"/>
    </location>
</feature>
<dbReference type="GO" id="GO:0016740">
    <property type="term" value="F:transferase activity"/>
    <property type="evidence" value="ECO:0007669"/>
    <property type="project" value="UniProtKB-KW"/>
</dbReference>
<dbReference type="EnsemblBacteria" id="ABC43575">
    <property type="protein sequence ID" value="ABC43575"/>
    <property type="gene ID" value="SRU_1325"/>
</dbReference>
<dbReference type="Pfam" id="PF00483">
    <property type="entry name" value="NTP_transferase"/>
    <property type="match status" value="1"/>
</dbReference>
<dbReference type="EMBL" id="CP000159">
    <property type="protein sequence ID" value="ABC43575.1"/>
    <property type="molecule type" value="Genomic_DNA"/>
</dbReference>
<evidence type="ECO:0000313" key="3">
    <source>
        <dbReference type="EMBL" id="ABC43575.1"/>
    </source>
</evidence>
<proteinExistence type="predicted"/>
<evidence type="ECO:0000256" key="1">
    <source>
        <dbReference type="SAM" id="MobiDB-lite"/>
    </source>
</evidence>
<dbReference type="Proteomes" id="UP000008674">
    <property type="component" value="Chromosome"/>
</dbReference>
<reference evidence="3 4" key="1">
    <citation type="journal article" date="2005" name="Proc. Natl. Acad. Sci. U.S.A.">
        <title>The genome of Salinibacter ruber: convergence and gene exchange among hyperhalophilic bacteria and archaea.</title>
        <authorList>
            <person name="Mongodin E.F."/>
            <person name="Nelson K.E."/>
            <person name="Daugherty S."/>
            <person name="Deboy R.T."/>
            <person name="Wister J."/>
            <person name="Khouri H."/>
            <person name="Weidman J."/>
            <person name="Walsh D.A."/>
            <person name="Papke R.T."/>
            <person name="Sanchez Perez G."/>
            <person name="Sharma A.K."/>
            <person name="Nesbo C.L."/>
            <person name="MacLeod D."/>
            <person name="Bapteste E."/>
            <person name="Doolittle W.F."/>
            <person name="Charlebois R.L."/>
            <person name="Legault B."/>
            <person name="Rodriguez-Valera F."/>
        </authorList>
    </citation>
    <scope>NUCLEOTIDE SEQUENCE [LARGE SCALE GENOMIC DNA]</scope>
    <source>
        <strain evidence="4">DSM 13855 / CECT 5946 / M31</strain>
    </source>
</reference>
<dbReference type="KEGG" id="sru:SRU_1325"/>
<dbReference type="STRING" id="309807.SRU_1325"/>
<evidence type="ECO:0000313" key="4">
    <source>
        <dbReference type="Proteomes" id="UP000008674"/>
    </source>
</evidence>
<dbReference type="HOGENOM" id="CLU_029499_2_1_10"/>
<protein>
    <submittedName>
        <fullName evidence="3">Nucleotidyl transferase, putative</fullName>
    </submittedName>
</protein>
<dbReference type="InterPro" id="IPR029044">
    <property type="entry name" value="Nucleotide-diphossugar_trans"/>
</dbReference>
<feature type="region of interest" description="Disordered" evidence="1">
    <location>
        <begin position="1"/>
        <end position="20"/>
    </location>
</feature>
<dbReference type="Gene3D" id="3.90.550.10">
    <property type="entry name" value="Spore Coat Polysaccharide Biosynthesis Protein SpsA, Chain A"/>
    <property type="match status" value="1"/>
</dbReference>
<keyword evidence="4" id="KW-1185">Reference proteome</keyword>